<protein>
    <submittedName>
        <fullName evidence="2">Uncharacterized protein</fullName>
    </submittedName>
</protein>
<evidence type="ECO:0000313" key="3">
    <source>
        <dbReference type="Proteomes" id="UP000619244"/>
    </source>
</evidence>
<proteinExistence type="predicted"/>
<dbReference type="EMBL" id="BMVU01000018">
    <property type="protein sequence ID" value="GGX81194.1"/>
    <property type="molecule type" value="Genomic_DNA"/>
</dbReference>
<organism evidence="2 3">
    <name type="scientific">Streptomyces minutiscleroticus</name>
    <dbReference type="NCBI Taxonomy" id="68238"/>
    <lineage>
        <taxon>Bacteria</taxon>
        <taxon>Bacillati</taxon>
        <taxon>Actinomycetota</taxon>
        <taxon>Actinomycetes</taxon>
        <taxon>Kitasatosporales</taxon>
        <taxon>Streptomycetaceae</taxon>
        <taxon>Streptomyces</taxon>
    </lineage>
</organism>
<keyword evidence="3" id="KW-1185">Reference proteome</keyword>
<evidence type="ECO:0000256" key="1">
    <source>
        <dbReference type="SAM" id="MobiDB-lite"/>
    </source>
</evidence>
<comment type="caution">
    <text evidence="2">The sequence shown here is derived from an EMBL/GenBank/DDBJ whole genome shotgun (WGS) entry which is preliminary data.</text>
</comment>
<dbReference type="Proteomes" id="UP000619244">
    <property type="component" value="Unassembled WGS sequence"/>
</dbReference>
<accession>A0A918U2A0</accession>
<reference evidence="2" key="2">
    <citation type="submission" date="2020-09" db="EMBL/GenBank/DDBJ databases">
        <authorList>
            <person name="Sun Q."/>
            <person name="Ohkuma M."/>
        </authorList>
    </citation>
    <scope>NUCLEOTIDE SEQUENCE</scope>
    <source>
        <strain evidence="2">JCM 4790</strain>
    </source>
</reference>
<name>A0A918U2A0_9ACTN</name>
<dbReference type="AlphaFoldDB" id="A0A918U2A0"/>
<gene>
    <name evidence="2" type="ORF">GCM10010358_39400</name>
</gene>
<feature type="region of interest" description="Disordered" evidence="1">
    <location>
        <begin position="1"/>
        <end position="30"/>
    </location>
</feature>
<reference evidence="2" key="1">
    <citation type="journal article" date="2014" name="Int. J. Syst. Evol. Microbiol.">
        <title>Complete genome sequence of Corynebacterium casei LMG S-19264T (=DSM 44701T), isolated from a smear-ripened cheese.</title>
        <authorList>
            <consortium name="US DOE Joint Genome Institute (JGI-PGF)"/>
            <person name="Walter F."/>
            <person name="Albersmeier A."/>
            <person name="Kalinowski J."/>
            <person name="Ruckert C."/>
        </authorList>
    </citation>
    <scope>NUCLEOTIDE SEQUENCE</scope>
    <source>
        <strain evidence="2">JCM 4790</strain>
    </source>
</reference>
<sequence length="64" mass="6892">MHPGPSSRRIAVKRPGRPLTGHHGIKSPLTSDKPPWSAEFCVFCTLDAVNHVFCISQSSAAGLH</sequence>
<evidence type="ECO:0000313" key="2">
    <source>
        <dbReference type="EMBL" id="GGX81194.1"/>
    </source>
</evidence>